<sequence>MQGSPATVFGTHAPAVPRTPKPSAPKPTAPKPAWVHVYPAFVDSAIRRGEVSGGFHNRNYLAPLTEPMARAVGRPAGETVTVRLREREALSVVIRTWEDETQILDALRGVLPDVPRCLAKAGSSTVLSYVEGVPLSSICQNGKPVDHLLVEALVDQLAQMARIGQSKLPRLPTGWPRDRQSRAFLRHLALLTDRHVRRPNWAEFGGLFAALGIPADSMAGFAGRVPPMVPRPFGLLHTDLHRDNVIVSYVAAPPLIFVDWELATLGDPLHDLATHLVRMQYPPSQQDEVKQVWARAMEARRPEAARGLETDLRHYLDFERAQSVFPDVMRAARSLGAAGAPADLREAAEAVVRAMEAAREPLRLSGVPDVVGAAQILRRWHMARMEQAGQRTRGPFAGVVTAWVNAEEFPDEDAARETVADTLVAEGAAYSERVFKGTGHLNTVVDVRGRRLVVRRRLRSAARREQCFNDESEVLRAVARVGAVRAPRLLALGESAPSDAFAVLTYSGTFGGSPSHPVDGLSPYEADDLVDQLAALTEVDVDGMEPRLPPGAFYRWLCDQLVELVASLPPESLRLARELGLPDAALLRGLLLRRSVTPRAPVLLHGDLNPWNLVRGPQLGQLEVIDWEMAVAGDPLYDLVRHLHLTPHQGEIRQRMLNRWADALRKRSPEYAAGWAGDVHTYRWIELVRSAYVDLDRLVTGASLDAPNVRRAVNAYSMTLRAATEALGLGHARVQNPYLALVLTRGEHDGPRIGGRGATC</sequence>
<feature type="compositionally biased region" description="Pro residues" evidence="1">
    <location>
        <begin position="17"/>
        <end position="30"/>
    </location>
</feature>
<evidence type="ECO:0000259" key="2">
    <source>
        <dbReference type="Pfam" id="PF01636"/>
    </source>
</evidence>
<keyword evidence="3" id="KW-0808">Transferase</keyword>
<dbReference type="Gene3D" id="3.90.1200.10">
    <property type="match status" value="2"/>
</dbReference>
<dbReference type="Proteomes" id="UP001589718">
    <property type="component" value="Unassembled WGS sequence"/>
</dbReference>
<organism evidence="3 4">
    <name type="scientific">Streptomyces cremeus</name>
    <dbReference type="NCBI Taxonomy" id="66881"/>
    <lineage>
        <taxon>Bacteria</taxon>
        <taxon>Bacillati</taxon>
        <taxon>Actinomycetota</taxon>
        <taxon>Actinomycetes</taxon>
        <taxon>Kitasatosporales</taxon>
        <taxon>Streptomycetaceae</taxon>
        <taxon>Streptomyces</taxon>
    </lineage>
</organism>
<evidence type="ECO:0000313" key="4">
    <source>
        <dbReference type="Proteomes" id="UP001589718"/>
    </source>
</evidence>
<evidence type="ECO:0000256" key="1">
    <source>
        <dbReference type="SAM" id="MobiDB-lite"/>
    </source>
</evidence>
<feature type="domain" description="Aminoglycoside phosphotransferase" evidence="2">
    <location>
        <begin position="51"/>
        <end position="301"/>
    </location>
</feature>
<feature type="domain" description="Aminoglycoside phosphotransferase" evidence="2">
    <location>
        <begin position="440"/>
        <end position="665"/>
    </location>
</feature>
<protein>
    <submittedName>
        <fullName evidence="3">Aminoglycoside phosphotransferase family protein</fullName>
        <ecNumber evidence="3">2.7.1.-</ecNumber>
    </submittedName>
</protein>
<dbReference type="EC" id="2.7.1.-" evidence="3"/>
<accession>A0ABV5P9A3</accession>
<dbReference type="EMBL" id="JBHMCR010000004">
    <property type="protein sequence ID" value="MFB9519704.1"/>
    <property type="molecule type" value="Genomic_DNA"/>
</dbReference>
<gene>
    <name evidence="3" type="ORF">ACFFTU_07085</name>
</gene>
<dbReference type="PANTHER" id="PTHR40086">
    <property type="entry name" value="PHOSPHOTRANSFERASE YTMP-RELATED"/>
    <property type="match status" value="1"/>
</dbReference>
<dbReference type="GO" id="GO:0016740">
    <property type="term" value="F:transferase activity"/>
    <property type="evidence" value="ECO:0007669"/>
    <property type="project" value="UniProtKB-KW"/>
</dbReference>
<keyword evidence="4" id="KW-1185">Reference proteome</keyword>
<comment type="caution">
    <text evidence="3">The sequence shown here is derived from an EMBL/GenBank/DDBJ whole genome shotgun (WGS) entry which is preliminary data.</text>
</comment>
<name>A0ABV5P9A3_STRCM</name>
<evidence type="ECO:0000313" key="3">
    <source>
        <dbReference type="EMBL" id="MFB9519704.1"/>
    </source>
</evidence>
<proteinExistence type="predicted"/>
<dbReference type="InterPro" id="IPR002575">
    <property type="entry name" value="Aminoglycoside_PTrfase"/>
</dbReference>
<dbReference type="RefSeq" id="WP_345221373.1">
    <property type="nucleotide sequence ID" value="NZ_BAAAXE010000013.1"/>
</dbReference>
<dbReference type="SUPFAM" id="SSF56112">
    <property type="entry name" value="Protein kinase-like (PK-like)"/>
    <property type="match status" value="2"/>
</dbReference>
<feature type="region of interest" description="Disordered" evidence="1">
    <location>
        <begin position="1"/>
        <end position="30"/>
    </location>
</feature>
<dbReference type="InterPro" id="IPR052077">
    <property type="entry name" value="CcrZ_PhaseVar_Mediator"/>
</dbReference>
<dbReference type="PANTHER" id="PTHR40086:SF1">
    <property type="entry name" value="CELL CYCLE REGULATOR CCRZ"/>
    <property type="match status" value="1"/>
</dbReference>
<dbReference type="Pfam" id="PF01636">
    <property type="entry name" value="APH"/>
    <property type="match status" value="2"/>
</dbReference>
<dbReference type="InterPro" id="IPR011009">
    <property type="entry name" value="Kinase-like_dom_sf"/>
</dbReference>
<reference evidence="3 4" key="1">
    <citation type="submission" date="2024-09" db="EMBL/GenBank/DDBJ databases">
        <authorList>
            <person name="Sun Q."/>
            <person name="Mori K."/>
        </authorList>
    </citation>
    <scope>NUCLEOTIDE SEQUENCE [LARGE SCALE GENOMIC DNA]</scope>
    <source>
        <strain evidence="3 4">JCM 4362</strain>
    </source>
</reference>